<evidence type="ECO:0000313" key="4">
    <source>
        <dbReference type="EMBL" id="GJE78614.1"/>
    </source>
</evidence>
<feature type="transmembrane region" description="Helical" evidence="1">
    <location>
        <begin position="134"/>
        <end position="151"/>
    </location>
</feature>
<feature type="transmembrane region" description="Helical" evidence="1">
    <location>
        <begin position="158"/>
        <end position="185"/>
    </location>
</feature>
<dbReference type="Pfam" id="PF19040">
    <property type="entry name" value="SGNH"/>
    <property type="match status" value="1"/>
</dbReference>
<evidence type="ECO:0000313" key="5">
    <source>
        <dbReference type="Proteomes" id="UP001055093"/>
    </source>
</evidence>
<gene>
    <name evidence="4" type="ORF">BGCPKDLD_5232</name>
</gene>
<evidence type="ECO:0000256" key="1">
    <source>
        <dbReference type="SAM" id="Phobius"/>
    </source>
</evidence>
<comment type="caution">
    <text evidence="4">The sequence shown here is derived from an EMBL/GenBank/DDBJ whole genome shotgun (WGS) entry which is preliminary data.</text>
</comment>
<dbReference type="EMBL" id="BPRE01000030">
    <property type="protein sequence ID" value="GJE78614.1"/>
    <property type="molecule type" value="Genomic_DNA"/>
</dbReference>
<dbReference type="InterPro" id="IPR002656">
    <property type="entry name" value="Acyl_transf_3_dom"/>
</dbReference>
<name>A0ABQ4V3N0_9HYPH</name>
<dbReference type="PANTHER" id="PTHR23028:SF53">
    <property type="entry name" value="ACYL_TRANSF_3 DOMAIN-CONTAINING PROTEIN"/>
    <property type="match status" value="1"/>
</dbReference>
<feature type="domain" description="Acyltransferase 3" evidence="2">
    <location>
        <begin position="12"/>
        <end position="320"/>
    </location>
</feature>
<keyword evidence="5" id="KW-1185">Reference proteome</keyword>
<feature type="transmembrane region" description="Helical" evidence="1">
    <location>
        <begin position="191"/>
        <end position="209"/>
    </location>
</feature>
<dbReference type="Proteomes" id="UP001055093">
    <property type="component" value="Unassembled WGS sequence"/>
</dbReference>
<feature type="transmembrane region" description="Helical" evidence="1">
    <location>
        <begin position="214"/>
        <end position="231"/>
    </location>
</feature>
<keyword evidence="1" id="KW-0812">Transmembrane</keyword>
<dbReference type="InterPro" id="IPR043968">
    <property type="entry name" value="SGNH"/>
</dbReference>
<sequence>MAVGSVILYHVNPRFCPSGFVGVDIFFVISGFVVARSVSKETCGAFSSFLFDFYKRRFFRIYPVLAFVVSSTAFFAAILLPSVPDTNYVLPTGIASLLGISNVLLYSISGDYFSDIAQFNLFTHTWSLGVEEQFYLIFPSIAVLIFSHRVLRSRTGVVILVAGTILSFATLGFVGNGAAGFYLVVTRFWEFGLGVLLFLSYVPAFRILLHHRHLSAVVTGAALGLLGYSLLGLDEALFPFPSALAPALAAVILIGLIATGNGGAAGRFLSWYPVVWVGQISYPLYLWHWVVVVAIRWFGPADPFLGIMLTFVVTFALAATTHYLVERPIRSWARQRSFRAASLLAGAALMLGGSVAIVGTLMLLAPRLALSITADRTVWRTTAIPSAASGDCDTASSTVWTHGGRFITIAPSGCIGEEGRPRLFIAGDSHAGAYFRLGQRLAARYGVSVVVMTKAGCRTLPNVVDNADPACRNFRSAVLARLQKEARPQDRIFITALYLPRYRTTFRNAPDAVRNVASDEGMPSLWPPVLSQLLQTGAHIVFEAPKPLLKTAPFRCSDPWTITSAYCSLAPPAFDKSELLSMREPLLRKLQSLVAEQSRTAIWDPFPLLCRSDTCSGIEGGQPLFYDTDHLSGYGNDILVESFARDVLDISPLTKTPEVSVR</sequence>
<feature type="transmembrane region" description="Helical" evidence="1">
    <location>
        <begin position="304"/>
        <end position="325"/>
    </location>
</feature>
<keyword evidence="1" id="KW-0472">Membrane</keyword>
<dbReference type="InterPro" id="IPR050879">
    <property type="entry name" value="Acyltransferase_3"/>
</dbReference>
<evidence type="ECO:0000259" key="3">
    <source>
        <dbReference type="Pfam" id="PF19040"/>
    </source>
</evidence>
<keyword evidence="1" id="KW-1133">Transmembrane helix</keyword>
<feature type="transmembrane region" description="Helical" evidence="1">
    <location>
        <begin position="237"/>
        <end position="259"/>
    </location>
</feature>
<reference evidence="4" key="2">
    <citation type="submission" date="2021-08" db="EMBL/GenBank/DDBJ databases">
        <authorList>
            <person name="Tani A."/>
            <person name="Ola A."/>
            <person name="Ogura Y."/>
            <person name="Katsura K."/>
            <person name="Hayashi T."/>
        </authorList>
    </citation>
    <scope>NUCLEOTIDE SEQUENCE</scope>
    <source>
        <strain evidence="4">DSM 14458</strain>
    </source>
</reference>
<evidence type="ECO:0008006" key="6">
    <source>
        <dbReference type="Google" id="ProtNLM"/>
    </source>
</evidence>
<feature type="transmembrane region" description="Helical" evidence="1">
    <location>
        <begin position="59"/>
        <end position="80"/>
    </location>
</feature>
<reference evidence="4" key="1">
    <citation type="journal article" date="2021" name="Front. Microbiol.">
        <title>Comprehensive Comparative Genomics and Phenotyping of Methylobacterium Species.</title>
        <authorList>
            <person name="Alessa O."/>
            <person name="Ogura Y."/>
            <person name="Fujitani Y."/>
            <person name="Takami H."/>
            <person name="Hayashi T."/>
            <person name="Sahin N."/>
            <person name="Tani A."/>
        </authorList>
    </citation>
    <scope>NUCLEOTIDE SEQUENCE</scope>
    <source>
        <strain evidence="4">DSM 14458</strain>
    </source>
</reference>
<dbReference type="PANTHER" id="PTHR23028">
    <property type="entry name" value="ACETYLTRANSFERASE"/>
    <property type="match status" value="1"/>
</dbReference>
<feature type="transmembrane region" description="Helical" evidence="1">
    <location>
        <begin position="337"/>
        <end position="364"/>
    </location>
</feature>
<protein>
    <recommendedName>
        <fullName evidence="6">Acyltransferase</fullName>
    </recommendedName>
</protein>
<feature type="domain" description="SGNH" evidence="3">
    <location>
        <begin position="413"/>
        <end position="644"/>
    </location>
</feature>
<feature type="transmembrane region" description="Helical" evidence="1">
    <location>
        <begin position="20"/>
        <end position="38"/>
    </location>
</feature>
<evidence type="ECO:0000259" key="2">
    <source>
        <dbReference type="Pfam" id="PF01757"/>
    </source>
</evidence>
<dbReference type="Pfam" id="PF01757">
    <property type="entry name" value="Acyl_transf_3"/>
    <property type="match status" value="1"/>
</dbReference>
<accession>A0ABQ4V3N0</accession>
<proteinExistence type="predicted"/>
<feature type="transmembrane region" description="Helical" evidence="1">
    <location>
        <begin position="271"/>
        <end position="298"/>
    </location>
</feature>
<organism evidence="4 5">
    <name type="scientific">Methylorubrum suomiense</name>
    <dbReference type="NCBI Taxonomy" id="144191"/>
    <lineage>
        <taxon>Bacteria</taxon>
        <taxon>Pseudomonadati</taxon>
        <taxon>Pseudomonadota</taxon>
        <taxon>Alphaproteobacteria</taxon>
        <taxon>Hyphomicrobiales</taxon>
        <taxon>Methylobacteriaceae</taxon>
        <taxon>Methylorubrum</taxon>
    </lineage>
</organism>